<gene>
    <name evidence="1" type="ORF">PA27867_4006</name>
</gene>
<proteinExistence type="predicted"/>
<protein>
    <submittedName>
        <fullName evidence="1">Uncharacterized protein</fullName>
    </submittedName>
</protein>
<dbReference type="EMBL" id="CP016284">
    <property type="protein sequence ID" value="ANP74912.1"/>
    <property type="molecule type" value="Genomic_DNA"/>
</dbReference>
<keyword evidence="1" id="KW-0614">Plasmid</keyword>
<dbReference type="Proteomes" id="UP000092582">
    <property type="component" value="Plasmid pP27867_2"/>
</dbReference>
<organism evidence="1 2">
    <name type="scientific">Cryobacterium arcticum</name>
    <dbReference type="NCBI Taxonomy" id="670052"/>
    <lineage>
        <taxon>Bacteria</taxon>
        <taxon>Bacillati</taxon>
        <taxon>Actinomycetota</taxon>
        <taxon>Actinomycetes</taxon>
        <taxon>Micrococcales</taxon>
        <taxon>Microbacteriaceae</taxon>
        <taxon>Cryobacterium</taxon>
    </lineage>
</organism>
<name>A0A1B1BQJ7_9MICO</name>
<accession>A0A1B1BQJ7</accession>
<dbReference type="KEGG" id="cart:PA27867_4006"/>
<sequence length="127" mass="13757">MGLPVIAATVAGFDLWRRARVTPEDRTSSAARSSLNDAAAPSDRLEGMDIEQWWTKLSPETQEWLTANNGDSVSIPSNLVTEIKAAGGSVIRDPWWIYHIGPTGFSLSDAATDWIEAVANDEDPDAS</sequence>
<evidence type="ECO:0000313" key="2">
    <source>
        <dbReference type="Proteomes" id="UP000092582"/>
    </source>
</evidence>
<evidence type="ECO:0000313" key="1">
    <source>
        <dbReference type="EMBL" id="ANP74912.1"/>
    </source>
</evidence>
<geneLocation type="plasmid" evidence="2">
    <name>pp27867_2</name>
</geneLocation>
<dbReference type="AlphaFoldDB" id="A0A1B1BQJ7"/>
<reference evidence="1 2" key="1">
    <citation type="submission" date="2016-06" db="EMBL/GenBank/DDBJ databases">
        <title>Genome sequencing of Cryobacterium arcticum PAMC 27867.</title>
        <authorList>
            <person name="Lee J."/>
            <person name="Kim O.-S."/>
        </authorList>
    </citation>
    <scope>NUCLEOTIDE SEQUENCE [LARGE SCALE GENOMIC DNA]</scope>
    <source>
        <strain evidence="1 2">PAMC 27867</strain>
        <plasmid evidence="2">pp27867_2</plasmid>
    </source>
</reference>
<keyword evidence="2" id="KW-1185">Reference proteome</keyword>